<keyword evidence="2" id="KW-1185">Reference proteome</keyword>
<accession>A0A6G1K8R1</accession>
<evidence type="ECO:0000313" key="2">
    <source>
        <dbReference type="Proteomes" id="UP000799428"/>
    </source>
</evidence>
<dbReference type="EMBL" id="MU005770">
    <property type="protein sequence ID" value="KAF2709279.1"/>
    <property type="molecule type" value="Genomic_DNA"/>
</dbReference>
<name>A0A6G1K8R1_9PLEO</name>
<evidence type="ECO:0008006" key="3">
    <source>
        <dbReference type="Google" id="ProtNLM"/>
    </source>
</evidence>
<dbReference type="PANTHER" id="PTHR42052:SF1">
    <property type="entry name" value="ABM DOMAIN-CONTAINING PROTEIN"/>
    <property type="match status" value="1"/>
</dbReference>
<dbReference type="OrthoDB" id="3542212at2759"/>
<dbReference type="AlphaFoldDB" id="A0A6G1K8R1"/>
<dbReference type="Proteomes" id="UP000799428">
    <property type="component" value="Unassembled WGS sequence"/>
</dbReference>
<reference evidence="1" key="1">
    <citation type="journal article" date="2020" name="Stud. Mycol.">
        <title>101 Dothideomycetes genomes: a test case for predicting lifestyles and emergence of pathogens.</title>
        <authorList>
            <person name="Haridas S."/>
            <person name="Albert R."/>
            <person name="Binder M."/>
            <person name="Bloem J."/>
            <person name="Labutti K."/>
            <person name="Salamov A."/>
            <person name="Andreopoulos B."/>
            <person name="Baker S."/>
            <person name="Barry K."/>
            <person name="Bills G."/>
            <person name="Bluhm B."/>
            <person name="Cannon C."/>
            <person name="Castanera R."/>
            <person name="Culley D."/>
            <person name="Daum C."/>
            <person name="Ezra D."/>
            <person name="Gonzalez J."/>
            <person name="Henrissat B."/>
            <person name="Kuo A."/>
            <person name="Liang C."/>
            <person name="Lipzen A."/>
            <person name="Lutzoni F."/>
            <person name="Magnuson J."/>
            <person name="Mondo S."/>
            <person name="Nolan M."/>
            <person name="Ohm R."/>
            <person name="Pangilinan J."/>
            <person name="Park H.-J."/>
            <person name="Ramirez L."/>
            <person name="Alfaro M."/>
            <person name="Sun H."/>
            <person name="Tritt A."/>
            <person name="Yoshinaga Y."/>
            <person name="Zwiers L.-H."/>
            <person name="Turgeon B."/>
            <person name="Goodwin S."/>
            <person name="Spatafora J."/>
            <person name="Crous P."/>
            <person name="Grigoriev I."/>
        </authorList>
    </citation>
    <scope>NUCLEOTIDE SEQUENCE</scope>
    <source>
        <strain evidence="1">CBS 279.74</strain>
    </source>
</reference>
<gene>
    <name evidence="1" type="ORF">K504DRAFT_502017</name>
</gene>
<proteinExistence type="predicted"/>
<sequence length="195" mass="21966">MPVLEVTQLRLRGVDVTDLRLLDALSTVRSTLKTNSRFYACIEEPDLIYILGLWPDLDAHHAFLASPARDEVLGPQEDMLEFRWTVHAELDAMSSLPLDAPVIAITRLSISDDAVDAYHGALTEDRYTLIEATRPFNVAHLWRCDAEPGRHEALLFTGWEMRASTAYAAMRGKYDSIHVHHVWNMEAAAANKSHT</sequence>
<evidence type="ECO:0000313" key="1">
    <source>
        <dbReference type="EMBL" id="KAF2709279.1"/>
    </source>
</evidence>
<organism evidence="1 2">
    <name type="scientific">Pleomassaria siparia CBS 279.74</name>
    <dbReference type="NCBI Taxonomy" id="1314801"/>
    <lineage>
        <taxon>Eukaryota</taxon>
        <taxon>Fungi</taxon>
        <taxon>Dikarya</taxon>
        <taxon>Ascomycota</taxon>
        <taxon>Pezizomycotina</taxon>
        <taxon>Dothideomycetes</taxon>
        <taxon>Pleosporomycetidae</taxon>
        <taxon>Pleosporales</taxon>
        <taxon>Pleomassariaceae</taxon>
        <taxon>Pleomassaria</taxon>
    </lineage>
</organism>
<protein>
    <recommendedName>
        <fullName evidence="3">ABM domain-containing protein</fullName>
    </recommendedName>
</protein>
<dbReference type="PANTHER" id="PTHR42052">
    <property type="entry name" value="ABM DOMAIN-CONTAINING PROTEIN"/>
    <property type="match status" value="1"/>
</dbReference>